<dbReference type="Gene3D" id="3.40.50.150">
    <property type="entry name" value="Vaccinia Virus protein VP39"/>
    <property type="match status" value="1"/>
</dbReference>
<keyword evidence="1" id="KW-0732">Signal</keyword>
<accession>A0A7S1Y1Y9</accession>
<dbReference type="GO" id="GO:0008757">
    <property type="term" value="F:S-adenosylmethionine-dependent methyltransferase activity"/>
    <property type="evidence" value="ECO:0007669"/>
    <property type="project" value="InterPro"/>
</dbReference>
<dbReference type="CDD" id="cd02440">
    <property type="entry name" value="AdoMet_MTases"/>
    <property type="match status" value="1"/>
</dbReference>
<protein>
    <recommendedName>
        <fullName evidence="2">Methyltransferase type 11 domain-containing protein</fullName>
    </recommendedName>
</protein>
<dbReference type="PANTHER" id="PTHR43591:SF99">
    <property type="entry name" value="OS06G0646000 PROTEIN"/>
    <property type="match status" value="1"/>
</dbReference>
<sequence>MLALILASCFCLSANAFAPAGATPKLCSSRSTTAAAVCCSAHKDSTALQKEKEALLGLIGRAADQRDGIVDPVLADPETKEPIRFMSKGALLGGSFRRRGTVKYDIVSPSNTYSGSSASYIDLLEPVKEDSSSTLTSDNAAHLAAAALKRVTPLIPPGLRSVLAAGGVEMDDYVPMRDLFTSPAVSYAYERGWRQGFAQAGFPGADKEFVMAKEFFAPALTSSSTVVDMSCATGLFTRRFVLENAYDRVLGCDYSESMLSEARRRINSDPKISDSRTRLDLVRLDVGKIPMQDASVDALHAGAAMHCWPELKAAATEIYRVLKPGGRYFATTFLAPYFSMSQQAADITNQQPLDRAYNFFQSAEEMSNLMQAGGFEEDKIQVEVLGPSCLVIRCEK</sequence>
<feature type="signal peptide" evidence="1">
    <location>
        <begin position="1"/>
        <end position="16"/>
    </location>
</feature>
<evidence type="ECO:0000313" key="3">
    <source>
        <dbReference type="EMBL" id="CAD9271792.1"/>
    </source>
</evidence>
<organism evidence="3">
    <name type="scientific">Grammatophora oceanica</name>
    <dbReference type="NCBI Taxonomy" id="210454"/>
    <lineage>
        <taxon>Eukaryota</taxon>
        <taxon>Sar</taxon>
        <taxon>Stramenopiles</taxon>
        <taxon>Ochrophyta</taxon>
        <taxon>Bacillariophyta</taxon>
        <taxon>Fragilariophyceae</taxon>
        <taxon>Fragilariophycidae</taxon>
        <taxon>Rhabdonematales</taxon>
        <taxon>Grammatophoraceae</taxon>
        <taxon>Grammatophora</taxon>
    </lineage>
</organism>
<dbReference type="SUPFAM" id="SSF53335">
    <property type="entry name" value="S-adenosyl-L-methionine-dependent methyltransferases"/>
    <property type="match status" value="1"/>
</dbReference>
<reference evidence="3" key="1">
    <citation type="submission" date="2021-01" db="EMBL/GenBank/DDBJ databases">
        <authorList>
            <person name="Corre E."/>
            <person name="Pelletier E."/>
            <person name="Niang G."/>
            <person name="Scheremetjew M."/>
            <person name="Finn R."/>
            <person name="Kale V."/>
            <person name="Holt S."/>
            <person name="Cochrane G."/>
            <person name="Meng A."/>
            <person name="Brown T."/>
            <person name="Cohen L."/>
        </authorList>
    </citation>
    <scope>NUCLEOTIDE SEQUENCE</scope>
    <source>
        <strain evidence="3">CCMP 410</strain>
    </source>
</reference>
<feature type="chain" id="PRO_5030739466" description="Methyltransferase type 11 domain-containing protein" evidence="1">
    <location>
        <begin position="17"/>
        <end position="396"/>
    </location>
</feature>
<dbReference type="EMBL" id="HBGK01001309">
    <property type="protein sequence ID" value="CAD9271792.1"/>
    <property type="molecule type" value="Transcribed_RNA"/>
</dbReference>
<dbReference type="Pfam" id="PF08241">
    <property type="entry name" value="Methyltransf_11"/>
    <property type="match status" value="1"/>
</dbReference>
<gene>
    <name evidence="3" type="ORF">GOCE00092_LOCUS697</name>
</gene>
<dbReference type="InterPro" id="IPR013216">
    <property type="entry name" value="Methyltransf_11"/>
</dbReference>
<evidence type="ECO:0000259" key="2">
    <source>
        <dbReference type="Pfam" id="PF08241"/>
    </source>
</evidence>
<proteinExistence type="predicted"/>
<dbReference type="InterPro" id="IPR029063">
    <property type="entry name" value="SAM-dependent_MTases_sf"/>
</dbReference>
<evidence type="ECO:0000256" key="1">
    <source>
        <dbReference type="SAM" id="SignalP"/>
    </source>
</evidence>
<feature type="domain" description="Methyltransferase type 11" evidence="2">
    <location>
        <begin position="227"/>
        <end position="329"/>
    </location>
</feature>
<dbReference type="PANTHER" id="PTHR43591">
    <property type="entry name" value="METHYLTRANSFERASE"/>
    <property type="match status" value="1"/>
</dbReference>
<name>A0A7S1Y1Y9_9STRA</name>
<dbReference type="AlphaFoldDB" id="A0A7S1Y1Y9"/>